<dbReference type="EMBL" id="NPEI01000020">
    <property type="protein sequence ID" value="PKA14315.1"/>
    <property type="molecule type" value="Genomic_DNA"/>
</dbReference>
<organism evidence="2 3">
    <name type="scientific">Leptospira haakeii</name>
    <dbReference type="NCBI Taxonomy" id="2023198"/>
    <lineage>
        <taxon>Bacteria</taxon>
        <taxon>Pseudomonadati</taxon>
        <taxon>Spirochaetota</taxon>
        <taxon>Spirochaetia</taxon>
        <taxon>Leptospirales</taxon>
        <taxon>Leptospiraceae</taxon>
        <taxon>Leptospira</taxon>
    </lineage>
</organism>
<proteinExistence type="predicted"/>
<comment type="caution">
    <text evidence="2">The sequence shown here is derived from an EMBL/GenBank/DDBJ whole genome shotgun (WGS) entry which is preliminary data.</text>
</comment>
<evidence type="ECO:0000313" key="1">
    <source>
        <dbReference type="EMBL" id="PKA14315.1"/>
    </source>
</evidence>
<gene>
    <name evidence="1" type="ORF">CH363_19125</name>
    <name evidence="2" type="ORF">CH363_19200</name>
</gene>
<accession>A0ABX4PEY6</accession>
<evidence type="ECO:0000313" key="2">
    <source>
        <dbReference type="EMBL" id="PKA14327.1"/>
    </source>
</evidence>
<dbReference type="EMBL" id="NPEI01000020">
    <property type="protein sequence ID" value="PKA14327.1"/>
    <property type="molecule type" value="Genomic_DNA"/>
</dbReference>
<keyword evidence="3" id="KW-1185">Reference proteome</keyword>
<protein>
    <submittedName>
        <fullName evidence="2">Uncharacterized protein</fullName>
    </submittedName>
</protein>
<name>A0ABX4PEY6_9LEPT</name>
<evidence type="ECO:0000313" key="3">
    <source>
        <dbReference type="Proteomes" id="UP000231857"/>
    </source>
</evidence>
<reference evidence="2 3" key="1">
    <citation type="submission" date="2017-07" db="EMBL/GenBank/DDBJ databases">
        <title>Leptospira spp. isolated from tropical soils.</title>
        <authorList>
            <person name="Thibeaux R."/>
            <person name="Iraola G."/>
            <person name="Ferres I."/>
            <person name="Bierque E."/>
            <person name="Girault D."/>
            <person name="Soupe-Gilbert M.-E."/>
            <person name="Picardeau M."/>
            <person name="Goarant C."/>
        </authorList>
    </citation>
    <scope>NUCLEOTIDE SEQUENCE [LARGE SCALE GENOMIC DNA]</scope>
    <source>
        <strain evidence="2 3">ATI7-C-A2</strain>
    </source>
</reference>
<dbReference type="Proteomes" id="UP000231857">
    <property type="component" value="Unassembled WGS sequence"/>
</dbReference>
<sequence length="302" mass="34346">MKTGEIEQVGKYRFAYKFDSSIISSSGDYVFLFEKYGTKGILLKNGEILREINRSYYHANDYEYPASFLEYQNKTYLVHCPMSYCQLDFEDVETGNIVTQISTRKPSDIFHSRLEVSQNNEYLISKGWIWHPIDIIQLYNIKECFNDPSVLDKEYYSMPAPDLGREICTASFIGEDQLLIGSSNEEEFDSDRTDTFPAKSFAIYNYAENTLSAPITPDFRFGNLVAINERQAWDTIKYPKIIDLGTGNLIHSLDDIDSGIQSSSILQFGINNPPLAFDNGRERLAVVAEDSTIILSIIQNGG</sequence>